<comment type="caution">
    <text evidence="1">The sequence shown here is derived from an EMBL/GenBank/DDBJ whole genome shotgun (WGS) entry which is preliminary data.</text>
</comment>
<organism evidence="1 2">
    <name type="scientific">Alteromonas halophila</name>
    <dbReference type="NCBI Taxonomy" id="516698"/>
    <lineage>
        <taxon>Bacteria</taxon>
        <taxon>Pseudomonadati</taxon>
        <taxon>Pseudomonadota</taxon>
        <taxon>Gammaproteobacteria</taxon>
        <taxon>Alteromonadales</taxon>
        <taxon>Alteromonadaceae</taxon>
        <taxon>Alteromonas/Salinimonas group</taxon>
        <taxon>Alteromonas</taxon>
    </lineage>
</organism>
<dbReference type="AlphaFoldDB" id="A0A918MX92"/>
<evidence type="ECO:0000313" key="1">
    <source>
        <dbReference type="EMBL" id="GGW80168.1"/>
    </source>
</evidence>
<evidence type="ECO:0008006" key="3">
    <source>
        <dbReference type="Google" id="ProtNLM"/>
    </source>
</evidence>
<dbReference type="EMBL" id="BMXP01000002">
    <property type="protein sequence ID" value="GGW80168.1"/>
    <property type="molecule type" value="Genomic_DNA"/>
</dbReference>
<dbReference type="Proteomes" id="UP000631300">
    <property type="component" value="Unassembled WGS sequence"/>
</dbReference>
<proteinExistence type="predicted"/>
<reference evidence="1" key="2">
    <citation type="submission" date="2020-09" db="EMBL/GenBank/DDBJ databases">
        <authorList>
            <person name="Sun Q."/>
            <person name="Kim S."/>
        </authorList>
    </citation>
    <scope>NUCLEOTIDE SEQUENCE</scope>
    <source>
        <strain evidence="1">KCTC 22164</strain>
    </source>
</reference>
<sequence length="138" mass="15841">MPDLPKLQALCELNYTQFLQILPDCDAEHLSYAFSVSAHLRYVVQITEAAPYTTTVSIEQQAPDTPTFLKPKMTVRLYHDARMAEVLSSQNTGALNASYPYPNQRMRQRNEKFLVNLFLAEWLDFCLKQQPKAVSEVQ</sequence>
<dbReference type="Pfam" id="PF06853">
    <property type="entry name" value="DUF1249"/>
    <property type="match status" value="1"/>
</dbReference>
<evidence type="ECO:0000313" key="2">
    <source>
        <dbReference type="Proteomes" id="UP000631300"/>
    </source>
</evidence>
<dbReference type="InterPro" id="IPR009659">
    <property type="entry name" value="DUF1249"/>
</dbReference>
<name>A0A918MX92_9ALTE</name>
<gene>
    <name evidence="1" type="ORF">GCM10007391_11270</name>
</gene>
<accession>A0A918MX92</accession>
<dbReference type="PANTHER" id="PTHR38774">
    <property type="entry name" value="CYTOPLASMIC PROTEIN-RELATED"/>
    <property type="match status" value="1"/>
</dbReference>
<reference evidence="1" key="1">
    <citation type="journal article" date="2014" name="Int. J. Syst. Evol. Microbiol.">
        <title>Complete genome sequence of Corynebacterium casei LMG S-19264T (=DSM 44701T), isolated from a smear-ripened cheese.</title>
        <authorList>
            <consortium name="US DOE Joint Genome Institute (JGI-PGF)"/>
            <person name="Walter F."/>
            <person name="Albersmeier A."/>
            <person name="Kalinowski J."/>
            <person name="Ruckert C."/>
        </authorList>
    </citation>
    <scope>NUCLEOTIDE SEQUENCE</scope>
    <source>
        <strain evidence="1">KCTC 22164</strain>
    </source>
</reference>
<protein>
    <recommendedName>
        <fullName evidence="3">DUF1249 domain-containing protein</fullName>
    </recommendedName>
</protein>
<keyword evidence="2" id="KW-1185">Reference proteome</keyword>
<dbReference type="PANTHER" id="PTHR38774:SF1">
    <property type="entry name" value="CYTOPLASMIC PROTEIN"/>
    <property type="match status" value="1"/>
</dbReference>